<organism evidence="1 2">
    <name type="scientific">Pseudomonas frederiksbergensis</name>
    <dbReference type="NCBI Taxonomy" id="104087"/>
    <lineage>
        <taxon>Bacteria</taxon>
        <taxon>Pseudomonadati</taxon>
        <taxon>Pseudomonadota</taxon>
        <taxon>Gammaproteobacteria</taxon>
        <taxon>Pseudomonadales</taxon>
        <taxon>Pseudomonadaceae</taxon>
        <taxon>Pseudomonas</taxon>
    </lineage>
</organism>
<dbReference type="Proteomes" id="UP000183114">
    <property type="component" value="Unassembled WGS sequence"/>
</dbReference>
<dbReference type="EMBL" id="FNTF01000002">
    <property type="protein sequence ID" value="SEE23981.1"/>
    <property type="molecule type" value="Genomic_DNA"/>
</dbReference>
<dbReference type="RefSeq" id="WP_139273423.1">
    <property type="nucleotide sequence ID" value="NZ_FNTF01000002.1"/>
</dbReference>
<reference evidence="1 2" key="1">
    <citation type="submission" date="2016-10" db="EMBL/GenBank/DDBJ databases">
        <authorList>
            <person name="de Groot N.N."/>
        </authorList>
    </citation>
    <scope>NUCLEOTIDE SEQUENCE [LARGE SCALE GENOMIC DNA]</scope>
    <source>
        <strain evidence="1 2">BS3655</strain>
    </source>
</reference>
<sequence>MKSTPPEVVVSSSTPDSFLPNPVFVTCDDAAAFLHESLKGQQGVEFSGFMLKNEEGHFLCATEVMHGEESADTQKEPKFPLVVSVSANGALEVPAGYTLQARLLSHVDMVRGLEESNVEWIQRKLFFSVSDLFEVMTRRRKFSRCYVSGSGGLLSYTSKDTEFEQELSRQLGRKPDGRLQSFESLYERGEVPGSILVLLAVAAGEVVTVVPGSLWRKRGELKASWRKDMLQQNPPIRRMPVCGPILKDAREVARYLHTKMQTLSSTQQQVGIVLKHKTQEVFVVTLPIACDYASFNREALFPKDRHGNPILPETFRVHGFYQSVNPLPTNRLPPTDVELYKNFFSPADLRVGLNRVVMAPHHRLFLCTPDGAVLRFAKPESEKVIELMAKLDLYTNGQQDIEQSITTGALRPRAYVDLVAAAGALGVLYTSKVWPQAGKVTVSTTVVSVDPEAPQ</sequence>
<proteinExistence type="predicted"/>
<evidence type="ECO:0000313" key="1">
    <source>
        <dbReference type="EMBL" id="SEE23981.1"/>
    </source>
</evidence>
<gene>
    <name evidence="1" type="ORF">SAMN04490185_5261</name>
</gene>
<evidence type="ECO:0000313" key="2">
    <source>
        <dbReference type="Proteomes" id="UP000183114"/>
    </source>
</evidence>
<name>A0A1H5H8I5_9PSED</name>
<dbReference type="AlphaFoldDB" id="A0A1H5H8I5"/>
<accession>A0A1H5H8I5</accession>
<protein>
    <recommendedName>
        <fullName evidence="3">DUF4329 domain-containing protein</fullName>
    </recommendedName>
</protein>
<evidence type="ECO:0008006" key="3">
    <source>
        <dbReference type="Google" id="ProtNLM"/>
    </source>
</evidence>